<dbReference type="Proteomes" id="UP001595457">
    <property type="component" value="Unassembled WGS sequence"/>
</dbReference>
<dbReference type="PANTHER" id="PTHR43690:SF18">
    <property type="entry name" value="INSULIN-DEGRADING ENZYME-RELATED"/>
    <property type="match status" value="1"/>
</dbReference>
<proteinExistence type="inferred from homology"/>
<keyword evidence="10" id="KW-0482">Metalloprotease</keyword>
<evidence type="ECO:0000256" key="11">
    <source>
        <dbReference type="ARBA" id="ARBA00024932"/>
    </source>
</evidence>
<feature type="domain" description="Coenzyme PQQ synthesis protein F N-terminal lobe" evidence="14">
    <location>
        <begin position="251"/>
        <end position="374"/>
    </location>
</feature>
<organism evidence="17 18">
    <name type="scientific">Azotobacter bryophylli</name>
    <dbReference type="NCBI Taxonomy" id="1986537"/>
    <lineage>
        <taxon>Bacteria</taxon>
        <taxon>Pseudomonadati</taxon>
        <taxon>Pseudomonadota</taxon>
        <taxon>Gammaproteobacteria</taxon>
        <taxon>Pseudomonadales</taxon>
        <taxon>Pseudomonadaceae</taxon>
        <taxon>Azotobacter</taxon>
    </lineage>
</organism>
<comment type="function">
    <text evidence="11">Required for coenzyme pyrroloquinoline quinone (PQQ) biosynthesis. It is thought that this protein is a protease that cleaves peptides bond in a small peptide (gene pqqA), providing the glutamate and tyrosine residues which are necessary for the synthesis of PQQ.</text>
</comment>
<dbReference type="InterPro" id="IPR011765">
    <property type="entry name" value="Pept_M16_N"/>
</dbReference>
<evidence type="ECO:0000256" key="3">
    <source>
        <dbReference type="ARBA" id="ARBA00007261"/>
    </source>
</evidence>
<dbReference type="Pfam" id="PF22454">
    <property type="entry name" value="PQQ_syn_pqqF_N_2"/>
    <property type="match status" value="1"/>
</dbReference>
<feature type="domain" description="Peptidase M16 N-terminal" evidence="13">
    <location>
        <begin position="29"/>
        <end position="149"/>
    </location>
</feature>
<keyword evidence="9" id="KW-0884">PQQ biosynthesis</keyword>
<evidence type="ECO:0000313" key="18">
    <source>
        <dbReference type="Proteomes" id="UP001595457"/>
    </source>
</evidence>
<evidence type="ECO:0000256" key="1">
    <source>
        <dbReference type="ARBA" id="ARBA00001947"/>
    </source>
</evidence>
<keyword evidence="8" id="KW-0862">Zinc</keyword>
<evidence type="ECO:0000256" key="2">
    <source>
        <dbReference type="ARBA" id="ARBA00004886"/>
    </source>
</evidence>
<dbReference type="InterPro" id="IPR054734">
    <property type="entry name" value="PqqF-like_C_4"/>
</dbReference>
<dbReference type="Pfam" id="PF22455">
    <property type="entry name" value="PqqF_C_3"/>
    <property type="match status" value="1"/>
</dbReference>
<evidence type="ECO:0000256" key="6">
    <source>
        <dbReference type="ARBA" id="ARBA00022723"/>
    </source>
</evidence>
<comment type="cofactor">
    <cofactor evidence="1">
        <name>Zn(2+)</name>
        <dbReference type="ChEBI" id="CHEBI:29105"/>
    </cofactor>
</comment>
<dbReference type="RefSeq" id="WP_377813857.1">
    <property type="nucleotide sequence ID" value="NZ_JBHRSJ010000012.1"/>
</dbReference>
<feature type="domain" description="Coenzyme PQQ synthesis protein F-like C-terminal lobe" evidence="16">
    <location>
        <begin position="678"/>
        <end position="777"/>
    </location>
</feature>
<dbReference type="InterPro" id="IPR054740">
    <property type="entry name" value="PqqF_N_2"/>
</dbReference>
<evidence type="ECO:0000256" key="9">
    <source>
        <dbReference type="ARBA" id="ARBA00022905"/>
    </source>
</evidence>
<dbReference type="InterPro" id="IPR011249">
    <property type="entry name" value="Metalloenz_LuxS/M16"/>
</dbReference>
<evidence type="ECO:0000256" key="10">
    <source>
        <dbReference type="ARBA" id="ARBA00023049"/>
    </source>
</evidence>
<evidence type="ECO:0000313" key="17">
    <source>
        <dbReference type="EMBL" id="MFC2972231.1"/>
    </source>
</evidence>
<comment type="pathway">
    <text evidence="2">Cofactor biosynthesis; pyrroloquinoline quinone biosynthesis.</text>
</comment>
<feature type="domain" description="Coenzyme PQQ synthesis protein F C-terminal lobe" evidence="15">
    <location>
        <begin position="478"/>
        <end position="610"/>
    </location>
</feature>
<evidence type="ECO:0000259" key="14">
    <source>
        <dbReference type="Pfam" id="PF22454"/>
    </source>
</evidence>
<evidence type="ECO:0000256" key="7">
    <source>
        <dbReference type="ARBA" id="ARBA00022801"/>
    </source>
</evidence>
<protein>
    <recommendedName>
        <fullName evidence="4">Coenzyme PQQ synthesis protein F</fullName>
    </recommendedName>
    <alternativeName>
        <fullName evidence="12">Pyrroloquinoline quinone biosynthesis protein F</fullName>
    </alternativeName>
</protein>
<dbReference type="InterPro" id="IPR001431">
    <property type="entry name" value="Pept_M16_Zn_BS"/>
</dbReference>
<dbReference type="NCBIfam" id="TIGR02110">
    <property type="entry name" value="PQQ_syn_pqqF"/>
    <property type="match status" value="1"/>
</dbReference>
<keyword evidence="18" id="KW-1185">Reference proteome</keyword>
<evidence type="ECO:0000256" key="8">
    <source>
        <dbReference type="ARBA" id="ARBA00022833"/>
    </source>
</evidence>
<sequence length="833" mass="90672">MRPPPIDPVRPPLPLALPGGQRGRLIALPPGSRAAALLRVGAGSHDEPAEYPGLAHFLEHLLFLGSRAYPQARSLMAFVRGCGGRLNASTRERHTDFLFEVPADLLGEALGRLLDMLARPLLDIDAQLAEREVLQAEFQARGAERETLCDAALGTALAAPHPFGAFHAGNRATLPVERPAFQRALREHHRRFYQAGQSELLLAAPQRPAALADLLRATECRLARAPWVERRPPPLGLTAGRWLRLQSDGRPRLELAFAVEHLPAGGEAALDLLADRLTGEAPGGLASRLREAGWCEAIDLRTPYRFAGQGLVAIGLELTETGLSARAALVEAVCDWLRFFAEAADWHRCWDEYRRSRQRQLSCLGPLERVRYWAEPGAWSAATAEAAVRQALSALLGQMRRLRPLVLTCDRRPCEPRQAGGFPLRLDGEVPPRAEPRRWRWRQPEPNPWLRPAPAALPAAAIDPALRCLERGDTPGPGALFLRWRLAETPPGLWRALGAALRPTLWAARQAGVESRFEDGEGGWSLQLHGPADLLPQVLGALAGLLRAPPRAALAEALRRQADEAGDGGEMPIRRLLRRLPQFWTAESAAASRPQDLARAWHGARWDGLAAGLPAASSGRLQAALARLPGQPVRGDSAGLAPDAGLRWWQAADSGESALLLFCPLPSSAPATEAAWRLLAQLMEGAFYQRLRGELQLGYAVSCSFRQVGGRSGILFAVQSPSASVGQLLAHVEAFLDERQAWLQALEAAPLAEEKARLVARLADAASSPHELAEWAWQARLAGRDTGHPERVRAALERLRRDEAVRQLAALRAAAGGWCALANAPPPPGWRRR</sequence>
<gene>
    <name evidence="17" type="primary">pqqF</name>
    <name evidence="17" type="ORF">ACFOJE_08395</name>
</gene>
<accession>A0ABV7ATF9</accession>
<evidence type="ECO:0000256" key="12">
    <source>
        <dbReference type="ARBA" id="ARBA00030977"/>
    </source>
</evidence>
<evidence type="ECO:0000259" key="15">
    <source>
        <dbReference type="Pfam" id="PF22455"/>
    </source>
</evidence>
<dbReference type="InterPro" id="IPR050626">
    <property type="entry name" value="Peptidase_M16"/>
</dbReference>
<dbReference type="InterPro" id="IPR011844">
    <property type="entry name" value="PQQ_synth_PqqF"/>
</dbReference>
<comment type="caution">
    <text evidence="17">The sequence shown here is derived from an EMBL/GenBank/DDBJ whole genome shotgun (WGS) entry which is preliminary data.</text>
</comment>
<comment type="similarity">
    <text evidence="3">Belongs to the peptidase M16 family.</text>
</comment>
<dbReference type="SUPFAM" id="SSF63411">
    <property type="entry name" value="LuxS/MPP-like metallohydrolase"/>
    <property type="match status" value="3"/>
</dbReference>
<evidence type="ECO:0000259" key="13">
    <source>
        <dbReference type="Pfam" id="PF00675"/>
    </source>
</evidence>
<dbReference type="GO" id="GO:0016787">
    <property type="term" value="F:hydrolase activity"/>
    <property type="evidence" value="ECO:0007669"/>
    <property type="project" value="UniProtKB-KW"/>
</dbReference>
<keyword evidence="6" id="KW-0479">Metal-binding</keyword>
<dbReference type="Pfam" id="PF22456">
    <property type="entry name" value="PqqF-like_C_4"/>
    <property type="match status" value="1"/>
</dbReference>
<dbReference type="InterPro" id="IPR054733">
    <property type="entry name" value="PqqF_C_3"/>
</dbReference>
<dbReference type="Pfam" id="PF00675">
    <property type="entry name" value="Peptidase_M16"/>
    <property type="match status" value="1"/>
</dbReference>
<dbReference type="PROSITE" id="PS00143">
    <property type="entry name" value="INSULINASE"/>
    <property type="match status" value="1"/>
</dbReference>
<keyword evidence="5" id="KW-0645">Protease</keyword>
<reference evidence="18" key="1">
    <citation type="journal article" date="2019" name="Int. J. Syst. Evol. Microbiol.">
        <title>The Global Catalogue of Microorganisms (GCM) 10K type strain sequencing project: providing services to taxonomists for standard genome sequencing and annotation.</title>
        <authorList>
            <consortium name="The Broad Institute Genomics Platform"/>
            <consortium name="The Broad Institute Genome Sequencing Center for Infectious Disease"/>
            <person name="Wu L."/>
            <person name="Ma J."/>
        </authorList>
    </citation>
    <scope>NUCLEOTIDE SEQUENCE [LARGE SCALE GENOMIC DNA]</scope>
    <source>
        <strain evidence="18">KCTC 62195</strain>
    </source>
</reference>
<keyword evidence="7 17" id="KW-0378">Hydrolase</keyword>
<evidence type="ECO:0000259" key="16">
    <source>
        <dbReference type="Pfam" id="PF22456"/>
    </source>
</evidence>
<dbReference type="Gene3D" id="3.30.830.10">
    <property type="entry name" value="Metalloenzyme, LuxS/M16 peptidase-like"/>
    <property type="match status" value="3"/>
</dbReference>
<dbReference type="EMBL" id="JBHRSJ010000012">
    <property type="protein sequence ID" value="MFC2972231.1"/>
    <property type="molecule type" value="Genomic_DNA"/>
</dbReference>
<evidence type="ECO:0000256" key="4">
    <source>
        <dbReference type="ARBA" id="ARBA00015088"/>
    </source>
</evidence>
<evidence type="ECO:0000256" key="5">
    <source>
        <dbReference type="ARBA" id="ARBA00022670"/>
    </source>
</evidence>
<dbReference type="PANTHER" id="PTHR43690">
    <property type="entry name" value="NARDILYSIN"/>
    <property type="match status" value="1"/>
</dbReference>
<name>A0ABV7ATF9_9GAMM</name>